<keyword evidence="2" id="KW-0812">Transmembrane</keyword>
<evidence type="ECO:0000256" key="1">
    <source>
        <dbReference type="SAM" id="MobiDB-lite"/>
    </source>
</evidence>
<keyword evidence="2" id="KW-0472">Membrane</keyword>
<protein>
    <recommendedName>
        <fullName evidence="5">Transmembrane protein</fullName>
    </recommendedName>
</protein>
<evidence type="ECO:0000313" key="3">
    <source>
        <dbReference type="EMBL" id="KAK7273738.1"/>
    </source>
</evidence>
<dbReference type="InterPro" id="IPR040411">
    <property type="entry name" value="At5g23160-like"/>
</dbReference>
<accession>A0AAN9FKS9</accession>
<feature type="region of interest" description="Disordered" evidence="1">
    <location>
        <begin position="125"/>
        <end position="174"/>
    </location>
</feature>
<feature type="compositionally biased region" description="Basic residues" evidence="1">
    <location>
        <begin position="88"/>
        <end position="98"/>
    </location>
</feature>
<feature type="region of interest" description="Disordered" evidence="1">
    <location>
        <begin position="88"/>
        <end position="110"/>
    </location>
</feature>
<evidence type="ECO:0008006" key="5">
    <source>
        <dbReference type="Google" id="ProtNLM"/>
    </source>
</evidence>
<name>A0AAN9FKS9_CROPI</name>
<dbReference type="AlphaFoldDB" id="A0AAN9FKS9"/>
<comment type="caution">
    <text evidence="3">The sequence shown here is derived from an EMBL/GenBank/DDBJ whole genome shotgun (WGS) entry which is preliminary data.</text>
</comment>
<proteinExistence type="predicted"/>
<reference evidence="3 4" key="1">
    <citation type="submission" date="2024-01" db="EMBL/GenBank/DDBJ databases">
        <title>The genomes of 5 underutilized Papilionoideae crops provide insights into root nodulation and disease resistanc.</title>
        <authorList>
            <person name="Yuan L."/>
        </authorList>
    </citation>
    <scope>NUCLEOTIDE SEQUENCE [LARGE SCALE GENOMIC DNA]</scope>
    <source>
        <strain evidence="3">ZHUSHIDOU_FW_LH</strain>
        <tissue evidence="3">Leaf</tissue>
    </source>
</reference>
<evidence type="ECO:0000313" key="4">
    <source>
        <dbReference type="Proteomes" id="UP001372338"/>
    </source>
</evidence>
<feature type="compositionally biased region" description="Low complexity" evidence="1">
    <location>
        <begin position="159"/>
        <end position="169"/>
    </location>
</feature>
<dbReference type="PANTHER" id="PTHR34379">
    <property type="entry name" value="OS07G0553800 PROTEIN"/>
    <property type="match status" value="1"/>
</dbReference>
<dbReference type="Proteomes" id="UP001372338">
    <property type="component" value="Unassembled WGS sequence"/>
</dbReference>
<dbReference type="EMBL" id="JAYWIO010000003">
    <property type="protein sequence ID" value="KAK7273738.1"/>
    <property type="molecule type" value="Genomic_DNA"/>
</dbReference>
<gene>
    <name evidence="3" type="ORF">RIF29_14801</name>
</gene>
<dbReference type="PANTHER" id="PTHR34379:SF3">
    <property type="entry name" value="PROTEIN, PUTATIVE-RELATED"/>
    <property type="match status" value="1"/>
</dbReference>
<keyword evidence="2" id="KW-1133">Transmembrane helix</keyword>
<evidence type="ECO:0000256" key="2">
    <source>
        <dbReference type="SAM" id="Phobius"/>
    </source>
</evidence>
<keyword evidence="4" id="KW-1185">Reference proteome</keyword>
<sequence length="258" mass="29321">MANTENKSHHNKYRKQKTCTIFLCCFGSPSNKKAAIESTVKDSDPIPKEKRTSWFSWKRIRIKKNSASKTVPLEASVPTPVKVHYSKSKSKSTLHHHMSQAPVIDPPPPTQPPPVLPVTPYYTPTQTRHGSQGGNNAEEMRQHASPKQAKRQVRRLSSTVQNQTTQMKQKNTRRSYGPVAGMSVVVVTLVIMIFWGRLCAILCTSAWLYFIPRFRMSTFENDNNDLNKKSNELDLDSEMYKKKVILEGLLDRNHKGSV</sequence>
<feature type="transmembrane region" description="Helical" evidence="2">
    <location>
        <begin position="176"/>
        <end position="195"/>
    </location>
</feature>
<organism evidence="3 4">
    <name type="scientific">Crotalaria pallida</name>
    <name type="common">Smooth rattlebox</name>
    <name type="synonym">Crotalaria striata</name>
    <dbReference type="NCBI Taxonomy" id="3830"/>
    <lineage>
        <taxon>Eukaryota</taxon>
        <taxon>Viridiplantae</taxon>
        <taxon>Streptophyta</taxon>
        <taxon>Embryophyta</taxon>
        <taxon>Tracheophyta</taxon>
        <taxon>Spermatophyta</taxon>
        <taxon>Magnoliopsida</taxon>
        <taxon>eudicotyledons</taxon>
        <taxon>Gunneridae</taxon>
        <taxon>Pentapetalae</taxon>
        <taxon>rosids</taxon>
        <taxon>fabids</taxon>
        <taxon>Fabales</taxon>
        <taxon>Fabaceae</taxon>
        <taxon>Papilionoideae</taxon>
        <taxon>50 kb inversion clade</taxon>
        <taxon>genistoids sensu lato</taxon>
        <taxon>core genistoids</taxon>
        <taxon>Crotalarieae</taxon>
        <taxon>Crotalaria</taxon>
    </lineage>
</organism>